<dbReference type="OrthoDB" id="1900198at2759"/>
<keyword evidence="2" id="KW-1185">Reference proteome</keyword>
<dbReference type="PANTHER" id="PTHR45786">
    <property type="entry name" value="DNA BINDING PROTEIN-LIKE"/>
    <property type="match status" value="1"/>
</dbReference>
<reference evidence="1" key="1">
    <citation type="submission" date="2022-02" db="EMBL/GenBank/DDBJ databases">
        <authorList>
            <person name="Henning P.M."/>
            <person name="McCubbin A.G."/>
            <person name="Shore J.S."/>
        </authorList>
    </citation>
    <scope>NUCLEOTIDE SEQUENCE</scope>
    <source>
        <strain evidence="1">F60SS</strain>
        <tissue evidence="1">Leaves</tissue>
    </source>
</reference>
<name>A0A9Q0FWA0_9ROSI</name>
<dbReference type="EMBL" id="JAKUCV010003407">
    <property type="protein sequence ID" value="KAJ4839059.1"/>
    <property type="molecule type" value="Genomic_DNA"/>
</dbReference>
<evidence type="ECO:0008006" key="3">
    <source>
        <dbReference type="Google" id="ProtNLM"/>
    </source>
</evidence>
<accession>A0A9Q0FWA0</accession>
<organism evidence="1 2">
    <name type="scientific">Turnera subulata</name>
    <dbReference type="NCBI Taxonomy" id="218843"/>
    <lineage>
        <taxon>Eukaryota</taxon>
        <taxon>Viridiplantae</taxon>
        <taxon>Streptophyta</taxon>
        <taxon>Embryophyta</taxon>
        <taxon>Tracheophyta</taxon>
        <taxon>Spermatophyta</taxon>
        <taxon>Magnoliopsida</taxon>
        <taxon>eudicotyledons</taxon>
        <taxon>Gunneridae</taxon>
        <taxon>Pentapetalae</taxon>
        <taxon>rosids</taxon>
        <taxon>fabids</taxon>
        <taxon>Malpighiales</taxon>
        <taxon>Passifloraceae</taxon>
        <taxon>Turnera</taxon>
    </lineage>
</organism>
<evidence type="ECO:0000313" key="2">
    <source>
        <dbReference type="Proteomes" id="UP001141552"/>
    </source>
</evidence>
<dbReference type="Proteomes" id="UP001141552">
    <property type="component" value="Unassembled WGS sequence"/>
</dbReference>
<gene>
    <name evidence="1" type="ORF">Tsubulata_021847</name>
</gene>
<dbReference type="PANTHER" id="PTHR45786:SF74">
    <property type="entry name" value="ATP-DEPENDENT DNA HELICASE"/>
    <property type="match status" value="1"/>
</dbReference>
<feature type="non-terminal residue" evidence="1">
    <location>
        <position position="1"/>
    </location>
</feature>
<dbReference type="AlphaFoldDB" id="A0A9Q0FWA0"/>
<comment type="caution">
    <text evidence="1">The sequence shown here is derived from an EMBL/GenBank/DDBJ whole genome shotgun (WGS) entry which is preliminary data.</text>
</comment>
<protein>
    <recommendedName>
        <fullName evidence="3">Helitron helicase-like domain-containing protein</fullName>
    </recommendedName>
</protein>
<sequence>IYNIGPITFSCSYCKAIMWYEEKNCRGKSTEIFNLHYELPLLLKRILTPSDPEAMHFRENIRAYNSTFALVSVGGIIDRTINTRRGLYVFRLNRQNHHLIGSLLPLPGQQPHFITDIDFRKREKKFDNKILEDLKNMLDEHNVLVQSFRVARERYAKDDAGEFRLRTIRSREKCGTQSNTPTNSEVSMLIVGDLDKKAVHRDIIMEHKQKGLQHITELHSSFVSMQYLLLFPYGEDGYRLEIKRRGDNQTTRRKTNAMMMREYYASRIQMRENEG</sequence>
<proteinExistence type="predicted"/>
<evidence type="ECO:0000313" key="1">
    <source>
        <dbReference type="EMBL" id="KAJ4839059.1"/>
    </source>
</evidence>
<reference evidence="1" key="2">
    <citation type="journal article" date="2023" name="Plants (Basel)">
        <title>Annotation of the Turnera subulata (Passifloraceae) Draft Genome Reveals the S-Locus Evolved after the Divergence of Turneroideae from Passifloroideae in a Stepwise Manner.</title>
        <authorList>
            <person name="Henning P.M."/>
            <person name="Roalson E.H."/>
            <person name="Mir W."/>
            <person name="McCubbin A.G."/>
            <person name="Shore J.S."/>
        </authorList>
    </citation>
    <scope>NUCLEOTIDE SEQUENCE</scope>
    <source>
        <strain evidence="1">F60SS</strain>
    </source>
</reference>